<reference evidence="1 2" key="1">
    <citation type="submission" date="2023-07" db="EMBL/GenBank/DDBJ databases">
        <title>Sequencing the genomes of 1000 actinobacteria strains.</title>
        <authorList>
            <person name="Klenk H.-P."/>
        </authorList>
    </citation>
    <scope>NUCLEOTIDE SEQUENCE [LARGE SCALE GENOMIC DNA]</scope>
    <source>
        <strain evidence="1 2">DSM 46740</strain>
    </source>
</reference>
<evidence type="ECO:0000313" key="1">
    <source>
        <dbReference type="EMBL" id="MDP9848299.1"/>
    </source>
</evidence>
<name>A0ABT9QQM7_9ACTN</name>
<comment type="caution">
    <text evidence="1">The sequence shown here is derived from an EMBL/GenBank/DDBJ whole genome shotgun (WGS) entry which is preliminary data.</text>
</comment>
<keyword evidence="2" id="KW-1185">Reference proteome</keyword>
<dbReference type="Proteomes" id="UP001225356">
    <property type="component" value="Unassembled WGS sequence"/>
</dbReference>
<organism evidence="1 2">
    <name type="scientific">Streptosporangium lutulentum</name>
    <dbReference type="NCBI Taxonomy" id="1461250"/>
    <lineage>
        <taxon>Bacteria</taxon>
        <taxon>Bacillati</taxon>
        <taxon>Actinomycetota</taxon>
        <taxon>Actinomycetes</taxon>
        <taxon>Streptosporangiales</taxon>
        <taxon>Streptosporangiaceae</taxon>
        <taxon>Streptosporangium</taxon>
    </lineage>
</organism>
<protein>
    <submittedName>
        <fullName evidence="1">Uncharacterized protein</fullName>
    </submittedName>
</protein>
<gene>
    <name evidence="1" type="ORF">J2853_007510</name>
</gene>
<dbReference type="EMBL" id="JAUSQU010000001">
    <property type="protein sequence ID" value="MDP9848299.1"/>
    <property type="molecule type" value="Genomic_DNA"/>
</dbReference>
<accession>A0ABT9QQM7</accession>
<proteinExistence type="predicted"/>
<sequence length="35" mass="3650">MTGKEIGVIVDMILPSTSDAPEPAVPEGTGVIRLR</sequence>
<evidence type="ECO:0000313" key="2">
    <source>
        <dbReference type="Proteomes" id="UP001225356"/>
    </source>
</evidence>